<accession>A0A8J8FDP6</accession>
<dbReference type="SUPFAM" id="SSF46689">
    <property type="entry name" value="Homeodomain-like"/>
    <property type="match status" value="1"/>
</dbReference>
<dbReference type="GO" id="GO:0006313">
    <property type="term" value="P:DNA transposition"/>
    <property type="evidence" value="ECO:0007669"/>
    <property type="project" value="InterPro"/>
</dbReference>
<dbReference type="GO" id="GO:0004803">
    <property type="term" value="F:transposase activity"/>
    <property type="evidence" value="ECO:0007669"/>
    <property type="project" value="InterPro"/>
</dbReference>
<dbReference type="RefSeq" id="WP_171608087.1">
    <property type="nucleotide sequence ID" value="NZ_WHPF01000007.1"/>
</dbReference>
<protein>
    <submittedName>
        <fullName evidence="1">Transposase</fullName>
    </submittedName>
</protein>
<evidence type="ECO:0000313" key="2">
    <source>
        <dbReference type="Proteomes" id="UP000598971"/>
    </source>
</evidence>
<name>A0A8J8FDP6_9BACT</name>
<dbReference type="InterPro" id="IPR002514">
    <property type="entry name" value="Transposase_8"/>
</dbReference>
<reference evidence="1" key="1">
    <citation type="submission" date="2019-10" db="EMBL/GenBank/DDBJ databases">
        <title>Draft genome sequence of Panacibacter sp. KCS-6.</title>
        <authorList>
            <person name="Yim K.J."/>
        </authorList>
    </citation>
    <scope>NUCLEOTIDE SEQUENCE</scope>
    <source>
        <strain evidence="1">KCS-6</strain>
    </source>
</reference>
<dbReference type="AlphaFoldDB" id="A0A8J8FDP6"/>
<sequence length="146" mass="17060">MDKLIKAVFVKGKVKGVRKKTQPYDLKLKSRIIERYLQGDVSFEMLSKQYKIHPGVMSRWVRIIKKGRTVVQSKKISKFTGMSKEQTTAQLLEEIRCLKRDLEDERLRAGLYKKMIEIAERDLGIPIEKKYGARRSMNTGKTKKNQ</sequence>
<comment type="caution">
    <text evidence="1">The sequence shown here is derived from an EMBL/GenBank/DDBJ whole genome shotgun (WGS) entry which is preliminary data.</text>
</comment>
<dbReference type="EMBL" id="WHPF01000007">
    <property type="protein sequence ID" value="NNV56156.1"/>
    <property type="molecule type" value="Genomic_DNA"/>
</dbReference>
<evidence type="ECO:0000313" key="1">
    <source>
        <dbReference type="EMBL" id="NNV56156.1"/>
    </source>
</evidence>
<gene>
    <name evidence="1" type="ORF">GD597_11855</name>
</gene>
<dbReference type="InterPro" id="IPR009057">
    <property type="entry name" value="Homeodomain-like_sf"/>
</dbReference>
<dbReference type="Pfam" id="PF01527">
    <property type="entry name" value="HTH_Tnp_1"/>
    <property type="match status" value="1"/>
</dbReference>
<proteinExistence type="predicted"/>
<dbReference type="Proteomes" id="UP000598971">
    <property type="component" value="Unassembled WGS sequence"/>
</dbReference>
<keyword evidence="2" id="KW-1185">Reference proteome</keyword>
<organism evidence="1 2">
    <name type="scientific">Limnovirga soli</name>
    <dbReference type="NCBI Taxonomy" id="2656915"/>
    <lineage>
        <taxon>Bacteria</taxon>
        <taxon>Pseudomonadati</taxon>
        <taxon>Bacteroidota</taxon>
        <taxon>Chitinophagia</taxon>
        <taxon>Chitinophagales</taxon>
        <taxon>Chitinophagaceae</taxon>
        <taxon>Limnovirga</taxon>
    </lineage>
</organism>
<dbReference type="GO" id="GO:0003677">
    <property type="term" value="F:DNA binding"/>
    <property type="evidence" value="ECO:0007669"/>
    <property type="project" value="InterPro"/>
</dbReference>